<dbReference type="InterPro" id="IPR003439">
    <property type="entry name" value="ABC_transporter-like_ATP-bd"/>
</dbReference>
<organism evidence="6 7">
    <name type="scientific">Fictibacillus macauensis ZFHKF-1</name>
    <dbReference type="NCBI Taxonomy" id="1196324"/>
    <lineage>
        <taxon>Bacteria</taxon>
        <taxon>Bacillati</taxon>
        <taxon>Bacillota</taxon>
        <taxon>Bacilli</taxon>
        <taxon>Bacillales</taxon>
        <taxon>Fictibacillaceae</taxon>
        <taxon>Fictibacillus</taxon>
    </lineage>
</organism>
<evidence type="ECO:0000313" key="6">
    <source>
        <dbReference type="EMBL" id="EIT83900.1"/>
    </source>
</evidence>
<dbReference type="Gene3D" id="3.40.50.300">
    <property type="entry name" value="P-loop containing nucleotide triphosphate hydrolases"/>
    <property type="match status" value="1"/>
</dbReference>
<evidence type="ECO:0000256" key="1">
    <source>
        <dbReference type="ARBA" id="ARBA00005417"/>
    </source>
</evidence>
<reference evidence="6 7" key="1">
    <citation type="journal article" date="2012" name="J. Bacteriol.">
        <title>Genome of Bacillus macauensis ZFHKF-1, a Long-Chain-Forming Bacterium.</title>
        <authorList>
            <person name="Cai L."/>
            <person name="Zhang T."/>
        </authorList>
    </citation>
    <scope>NUCLEOTIDE SEQUENCE [LARGE SCALE GENOMIC DNA]</scope>
    <source>
        <strain evidence="6 7">ZFHKF-1</strain>
    </source>
</reference>
<dbReference type="AlphaFoldDB" id="I8UAC2"/>
<dbReference type="PROSITE" id="PS00211">
    <property type="entry name" value="ABC_TRANSPORTER_1"/>
    <property type="match status" value="1"/>
</dbReference>
<keyword evidence="4" id="KW-0067">ATP-binding</keyword>
<accession>I8UAC2</accession>
<comment type="similarity">
    <text evidence="1">Belongs to the ABC transporter superfamily.</text>
</comment>
<dbReference type="GO" id="GO:0005524">
    <property type="term" value="F:ATP binding"/>
    <property type="evidence" value="ECO:0007669"/>
    <property type="project" value="UniProtKB-KW"/>
</dbReference>
<keyword evidence="2" id="KW-0813">Transport</keyword>
<name>I8UAC2_9BACL</name>
<evidence type="ECO:0000259" key="5">
    <source>
        <dbReference type="PROSITE" id="PS50893"/>
    </source>
</evidence>
<dbReference type="STRING" id="1196324.A374_17734"/>
<dbReference type="RefSeq" id="WP_007203616.1">
    <property type="nucleotide sequence ID" value="NZ_AKKV01000042.1"/>
</dbReference>
<dbReference type="CDD" id="cd03268">
    <property type="entry name" value="ABC_BcrA_bacitracin_resist"/>
    <property type="match status" value="1"/>
</dbReference>
<dbReference type="EMBL" id="AKKV01000042">
    <property type="protein sequence ID" value="EIT83900.1"/>
    <property type="molecule type" value="Genomic_DNA"/>
</dbReference>
<dbReference type="InterPro" id="IPR017871">
    <property type="entry name" value="ABC_transporter-like_CS"/>
</dbReference>
<dbReference type="PANTHER" id="PTHR43335">
    <property type="entry name" value="ABC TRANSPORTER, ATP-BINDING PROTEIN"/>
    <property type="match status" value="1"/>
</dbReference>
<dbReference type="Pfam" id="PF00005">
    <property type="entry name" value="ABC_tran"/>
    <property type="match status" value="1"/>
</dbReference>
<evidence type="ECO:0000313" key="7">
    <source>
        <dbReference type="Proteomes" id="UP000004080"/>
    </source>
</evidence>
<dbReference type="eggNOG" id="COG1131">
    <property type="taxonomic scope" value="Bacteria"/>
</dbReference>
<sequence>MDSELTLELRAVTKKLKGVNVVDQLSFSVKKGEIFGLLGPNGAGKTTAIRMMVGLISLSEGEIFIMGKNVTTQFEEAIMHVGGIVENPQLYGYLTGYKNLMQYARMMGVDKARVDEVVQIVELSDAIHKKVKTYSLGMRQRLGVAQAILHRPRLLILDEPTNGLDPQGMRDLRRYLRKLADEGTTVLVSSHILAEMELMCDRVAVIQKGKLISIAEVGNVVEANKTKTHIGIEGSLEKARDLLQAQHPNVNVLHSEQELILEVSSPAEIGAVNKTLVTAGFIVHRIETKKQSLEDQFIEMTSDGGAVV</sequence>
<proteinExistence type="inferred from homology"/>
<feature type="domain" description="ABC transporter" evidence="5">
    <location>
        <begin position="7"/>
        <end position="233"/>
    </location>
</feature>
<dbReference type="InterPro" id="IPR003593">
    <property type="entry name" value="AAA+_ATPase"/>
</dbReference>
<dbReference type="PATRIC" id="fig|1196324.3.peg.3619"/>
<evidence type="ECO:0000256" key="4">
    <source>
        <dbReference type="ARBA" id="ARBA00022840"/>
    </source>
</evidence>
<dbReference type="SUPFAM" id="SSF52540">
    <property type="entry name" value="P-loop containing nucleoside triphosphate hydrolases"/>
    <property type="match status" value="1"/>
</dbReference>
<dbReference type="PROSITE" id="PS50893">
    <property type="entry name" value="ABC_TRANSPORTER_2"/>
    <property type="match status" value="1"/>
</dbReference>
<dbReference type="PANTHER" id="PTHR43335:SF4">
    <property type="entry name" value="ABC TRANSPORTER, ATP-BINDING PROTEIN"/>
    <property type="match status" value="1"/>
</dbReference>
<evidence type="ECO:0000256" key="3">
    <source>
        <dbReference type="ARBA" id="ARBA00022741"/>
    </source>
</evidence>
<dbReference type="InterPro" id="IPR027417">
    <property type="entry name" value="P-loop_NTPase"/>
</dbReference>
<evidence type="ECO:0000256" key="2">
    <source>
        <dbReference type="ARBA" id="ARBA00022448"/>
    </source>
</evidence>
<dbReference type="Proteomes" id="UP000004080">
    <property type="component" value="Unassembled WGS sequence"/>
</dbReference>
<gene>
    <name evidence="6" type="ORF">A374_17734</name>
</gene>
<keyword evidence="7" id="KW-1185">Reference proteome</keyword>
<dbReference type="OrthoDB" id="9804819at2"/>
<comment type="caution">
    <text evidence="6">The sequence shown here is derived from an EMBL/GenBank/DDBJ whole genome shotgun (WGS) entry which is preliminary data.</text>
</comment>
<protein>
    <recommendedName>
        <fullName evidence="5">ABC transporter domain-containing protein</fullName>
    </recommendedName>
</protein>
<dbReference type="SMART" id="SM00382">
    <property type="entry name" value="AAA"/>
    <property type="match status" value="1"/>
</dbReference>
<keyword evidence="3" id="KW-0547">Nucleotide-binding</keyword>
<dbReference type="GO" id="GO:0016887">
    <property type="term" value="F:ATP hydrolysis activity"/>
    <property type="evidence" value="ECO:0007669"/>
    <property type="project" value="InterPro"/>
</dbReference>